<dbReference type="SMART" id="SM00382">
    <property type="entry name" value="AAA"/>
    <property type="match status" value="1"/>
</dbReference>
<accession>A0A2P6VNT8</accession>
<evidence type="ECO:0000259" key="7">
    <source>
        <dbReference type="SMART" id="SM00382"/>
    </source>
</evidence>
<dbReference type="Pfam" id="PF23563">
    <property type="entry name" value="TRIP13_N"/>
    <property type="match status" value="1"/>
</dbReference>
<evidence type="ECO:0000256" key="3">
    <source>
        <dbReference type="ARBA" id="ARBA00022741"/>
    </source>
</evidence>
<dbReference type="InterPro" id="IPR003593">
    <property type="entry name" value="AAA+_ATPase"/>
</dbReference>
<dbReference type="InterPro" id="IPR003959">
    <property type="entry name" value="ATPase_AAA_core"/>
</dbReference>
<comment type="similarity">
    <text evidence="1">Belongs to the AAA ATPase family. PCH2 subfamily.</text>
</comment>
<proteinExistence type="inferred from homology"/>
<feature type="domain" description="AAA+ ATPase" evidence="7">
    <location>
        <begin position="178"/>
        <end position="330"/>
    </location>
</feature>
<gene>
    <name evidence="8" type="ORF">C2E20_1683</name>
</gene>
<protein>
    <recommendedName>
        <fullName evidence="2">Pachytene checkpoint protein 2 homolog</fullName>
    </recommendedName>
</protein>
<dbReference type="InterPro" id="IPR044539">
    <property type="entry name" value="Pch2-like"/>
</dbReference>
<dbReference type="Gene3D" id="3.40.50.300">
    <property type="entry name" value="P-loop containing nucleotide triphosphate hydrolases"/>
    <property type="match status" value="1"/>
</dbReference>
<sequence>MTAAVVNGHGVVAPAMAADDGKVPLSVEVCLRADTHADPAAVRAAALAYLSSLPSVRYAEGRLAAPPAGQHPLLEAAVTSMVVADLPPGRVAPNKLLLQWDVSWHVLVYQLDQEGAADDDEGDEDTPSYREWVLPAAEFAGGWEALYYDAEIKQRLLRYATSALLFSERRVDPRMVSWNRVVLLHGPPGTGKTSLCQALAQKLTIRLSDRYTQGVLIEVNAHSLFSKWFSESGKLVARLFSKIQEVVDEADTLVFVLIDEVESLTAARKAAVGGSEPADAIRAVNALLTRLDQLRASPNVMVLTTSNITEAIDLAFVDRADIKAYIGPPTQQARYEILRTCMAALQSAGILTDSLVLAPHDEACQELEGGAGIAAEGSCCSMDEETEAVHARYLSRCLVEVARAAEGFSGRTLRKLPFLAHAAQDLPGGRCSSLQFVGALLSAVQKEHVDRAALSGGGHT</sequence>
<dbReference type="GO" id="GO:0005694">
    <property type="term" value="C:chromosome"/>
    <property type="evidence" value="ECO:0007669"/>
    <property type="project" value="TreeGrafter"/>
</dbReference>
<evidence type="ECO:0000256" key="2">
    <source>
        <dbReference type="ARBA" id="ARBA00022364"/>
    </source>
</evidence>
<dbReference type="GO" id="GO:0005634">
    <property type="term" value="C:nucleus"/>
    <property type="evidence" value="ECO:0007669"/>
    <property type="project" value="TreeGrafter"/>
</dbReference>
<dbReference type="AlphaFoldDB" id="A0A2P6VNT8"/>
<evidence type="ECO:0000256" key="6">
    <source>
        <dbReference type="RuleBase" id="RU003651"/>
    </source>
</evidence>
<dbReference type="GO" id="GO:0005524">
    <property type="term" value="F:ATP binding"/>
    <property type="evidence" value="ECO:0007669"/>
    <property type="project" value="UniProtKB-KW"/>
</dbReference>
<evidence type="ECO:0000313" key="9">
    <source>
        <dbReference type="Proteomes" id="UP000239649"/>
    </source>
</evidence>
<dbReference type="SUPFAM" id="SSF52540">
    <property type="entry name" value="P-loop containing nucleoside triphosphate hydrolases"/>
    <property type="match status" value="1"/>
</dbReference>
<evidence type="ECO:0000256" key="4">
    <source>
        <dbReference type="ARBA" id="ARBA00022840"/>
    </source>
</evidence>
<dbReference type="PANTHER" id="PTHR45991:SF1">
    <property type="entry name" value="PACHYTENE CHECKPOINT PROTEIN 2 HOMOLOG"/>
    <property type="match status" value="1"/>
</dbReference>
<keyword evidence="4 6" id="KW-0067">ATP-binding</keyword>
<reference evidence="8 9" key="1">
    <citation type="journal article" date="2018" name="Plant J.">
        <title>Genome sequences of Chlorella sorokiniana UTEX 1602 and Micractinium conductrix SAG 241.80: implications to maltose excretion by a green alga.</title>
        <authorList>
            <person name="Arriola M.B."/>
            <person name="Velmurugan N."/>
            <person name="Zhang Y."/>
            <person name="Plunkett M.H."/>
            <person name="Hondzo H."/>
            <person name="Barney B.M."/>
        </authorList>
    </citation>
    <scope>NUCLEOTIDE SEQUENCE [LARGE SCALE GENOMIC DNA]</scope>
    <source>
        <strain evidence="8 9">SAG 241.80</strain>
    </source>
</reference>
<dbReference type="CDD" id="cd19508">
    <property type="entry name" value="RecA-like_Pch2-like"/>
    <property type="match status" value="1"/>
</dbReference>
<dbReference type="FunFam" id="3.40.50.300:FF:000680">
    <property type="entry name" value="pachytene checkpoint protein 2 homolog"/>
    <property type="match status" value="1"/>
</dbReference>
<dbReference type="EMBL" id="LHPF02000002">
    <property type="protein sequence ID" value="PSC75729.1"/>
    <property type="molecule type" value="Genomic_DNA"/>
</dbReference>
<dbReference type="GO" id="GO:0016887">
    <property type="term" value="F:ATP hydrolysis activity"/>
    <property type="evidence" value="ECO:0007669"/>
    <property type="project" value="InterPro"/>
</dbReference>
<comment type="caution">
    <text evidence="8">The sequence shown here is derived from an EMBL/GenBank/DDBJ whole genome shotgun (WGS) entry which is preliminary data.</text>
</comment>
<dbReference type="GO" id="GO:0051598">
    <property type="term" value="P:meiotic recombination checkpoint signaling"/>
    <property type="evidence" value="ECO:0007669"/>
    <property type="project" value="TreeGrafter"/>
</dbReference>
<dbReference type="InterPro" id="IPR027417">
    <property type="entry name" value="P-loop_NTPase"/>
</dbReference>
<dbReference type="InterPro" id="IPR003960">
    <property type="entry name" value="ATPase_AAA_CS"/>
</dbReference>
<evidence type="ECO:0000313" key="8">
    <source>
        <dbReference type="EMBL" id="PSC75729.1"/>
    </source>
</evidence>
<keyword evidence="3 6" id="KW-0547">Nucleotide-binding</keyword>
<dbReference type="Pfam" id="PF00004">
    <property type="entry name" value="AAA"/>
    <property type="match status" value="1"/>
</dbReference>
<dbReference type="PROSITE" id="PS00674">
    <property type="entry name" value="AAA"/>
    <property type="match status" value="1"/>
</dbReference>
<keyword evidence="9" id="KW-1185">Reference proteome</keyword>
<dbReference type="PANTHER" id="PTHR45991">
    <property type="entry name" value="PACHYTENE CHECKPOINT PROTEIN 2"/>
    <property type="match status" value="1"/>
</dbReference>
<dbReference type="STRING" id="554055.A0A2P6VNT8"/>
<dbReference type="OrthoDB" id="10042665at2759"/>
<name>A0A2P6VNT8_9CHLO</name>
<dbReference type="GO" id="GO:0007131">
    <property type="term" value="P:reciprocal meiotic recombination"/>
    <property type="evidence" value="ECO:0007669"/>
    <property type="project" value="TreeGrafter"/>
</dbReference>
<organism evidence="8 9">
    <name type="scientific">Micractinium conductrix</name>
    <dbReference type="NCBI Taxonomy" id="554055"/>
    <lineage>
        <taxon>Eukaryota</taxon>
        <taxon>Viridiplantae</taxon>
        <taxon>Chlorophyta</taxon>
        <taxon>core chlorophytes</taxon>
        <taxon>Trebouxiophyceae</taxon>
        <taxon>Chlorellales</taxon>
        <taxon>Chlorellaceae</taxon>
        <taxon>Chlorella clade</taxon>
        <taxon>Micractinium</taxon>
    </lineage>
</organism>
<evidence type="ECO:0000256" key="5">
    <source>
        <dbReference type="ARBA" id="ARBA00023254"/>
    </source>
</evidence>
<dbReference type="InterPro" id="IPR058249">
    <property type="entry name" value="Pch2_C"/>
</dbReference>
<evidence type="ECO:0000256" key="1">
    <source>
        <dbReference type="ARBA" id="ARBA00007271"/>
    </source>
</evidence>
<keyword evidence="5" id="KW-0469">Meiosis</keyword>
<dbReference type="Proteomes" id="UP000239649">
    <property type="component" value="Unassembled WGS sequence"/>
</dbReference>
<dbReference type="Pfam" id="PF23242">
    <property type="entry name" value="AAA_lid_TRIP13_C"/>
    <property type="match status" value="1"/>
</dbReference>